<dbReference type="AlphaFoldDB" id="A0A024P695"/>
<reference evidence="2" key="1">
    <citation type="submission" date="2014-03" db="EMBL/GenBank/DDBJ databases">
        <authorList>
            <person name="Urmite Genomes U."/>
        </authorList>
    </citation>
    <scope>NUCLEOTIDE SEQUENCE [LARGE SCALE GENOMIC DNA]</scope>
    <source>
        <strain evidence="2">HD-03</strain>
    </source>
</reference>
<evidence type="ECO:0000313" key="2">
    <source>
        <dbReference type="Proteomes" id="UP000028868"/>
    </source>
</evidence>
<name>A0A024P695_9BACI</name>
<reference evidence="1 2" key="2">
    <citation type="submission" date="2014-05" db="EMBL/GenBank/DDBJ databases">
        <title>Draft genome sequence of Halobacillus karajensis HK-03.</title>
        <authorList>
            <person name="Khelaifia S."/>
            <person name="Croce O."/>
            <person name="Lagier J.C."/>
            <person name="Raoult D."/>
        </authorList>
    </citation>
    <scope>NUCLEOTIDE SEQUENCE [LARGE SCALE GENOMIC DNA]</scope>
    <source>
        <strain evidence="1 2">HD-03</strain>
    </source>
</reference>
<gene>
    <name evidence="1" type="ORF">BN983_02560</name>
</gene>
<organism evidence="1 2">
    <name type="scientific">Halobacillus karajensis</name>
    <dbReference type="NCBI Taxonomy" id="195088"/>
    <lineage>
        <taxon>Bacteria</taxon>
        <taxon>Bacillati</taxon>
        <taxon>Bacillota</taxon>
        <taxon>Bacilli</taxon>
        <taxon>Bacillales</taxon>
        <taxon>Bacillaceae</taxon>
        <taxon>Halobacillus</taxon>
    </lineage>
</organism>
<dbReference type="OrthoDB" id="2971356at2"/>
<dbReference type="RefSeq" id="WP_035509021.1">
    <property type="nucleotide sequence ID" value="NZ_CCDH010000001.1"/>
</dbReference>
<proteinExistence type="predicted"/>
<protein>
    <submittedName>
        <fullName evidence="1">Uncharacterized protein</fullName>
    </submittedName>
</protein>
<comment type="caution">
    <text evidence="1">The sequence shown here is derived from an EMBL/GenBank/DDBJ whole genome shotgun (WGS) entry which is preliminary data.</text>
</comment>
<dbReference type="Proteomes" id="UP000028868">
    <property type="component" value="Unassembled WGS sequence"/>
</dbReference>
<keyword evidence="2" id="KW-1185">Reference proteome</keyword>
<evidence type="ECO:0000313" key="1">
    <source>
        <dbReference type="EMBL" id="CDQ24288.1"/>
    </source>
</evidence>
<dbReference type="EMBL" id="CCDI010000003">
    <property type="protein sequence ID" value="CDQ24288.1"/>
    <property type="molecule type" value="Genomic_DNA"/>
</dbReference>
<sequence>MVLRRDGFGGSKYYPQNSELSIICTYENAGQTYIIVQYLDLPFCYRLVNRDGLLLLEEPVYNFLLKEMDKIDAGVYTNYTLSMKICNLMKQQK</sequence>
<accession>A0A024P695</accession>